<dbReference type="EC" id="1.3.1.72" evidence="2"/>
<dbReference type="InterPro" id="IPR006094">
    <property type="entry name" value="Oxid_FAD_bind_N"/>
</dbReference>
<feature type="transmembrane region" description="Helical" evidence="8">
    <location>
        <begin position="888"/>
        <end position="908"/>
    </location>
</feature>
<evidence type="ECO:0000256" key="6">
    <source>
        <dbReference type="ARBA" id="ARBA00023136"/>
    </source>
</evidence>
<evidence type="ECO:0000256" key="4">
    <source>
        <dbReference type="ARBA" id="ARBA00022989"/>
    </source>
</evidence>
<comment type="caution">
    <text evidence="10">The sequence shown here is derived from an EMBL/GenBank/DDBJ whole genome shotgun (WGS) entry which is preliminary data.</text>
</comment>
<accession>A0A0A2JYH6</accession>
<dbReference type="GeneID" id="27678157"/>
<dbReference type="PANTHER" id="PTHR10801:SF0">
    <property type="entry name" value="DELTA(24)-STEROL REDUCTASE"/>
    <property type="match status" value="1"/>
</dbReference>
<dbReference type="PROSITE" id="PS51387">
    <property type="entry name" value="FAD_PCMH"/>
    <property type="match status" value="1"/>
</dbReference>
<evidence type="ECO:0000256" key="7">
    <source>
        <dbReference type="SAM" id="MobiDB-lite"/>
    </source>
</evidence>
<keyword evidence="11" id="KW-1185">Reference proteome</keyword>
<keyword evidence="5" id="KW-0560">Oxidoreductase</keyword>
<evidence type="ECO:0000256" key="2">
    <source>
        <dbReference type="ARBA" id="ARBA00012405"/>
    </source>
</evidence>
<dbReference type="Proteomes" id="UP000030143">
    <property type="component" value="Unassembled WGS sequence"/>
</dbReference>
<dbReference type="OrthoDB" id="5404651at2759"/>
<reference evidence="10 11" key="1">
    <citation type="journal article" date="2015" name="Mol. Plant Microbe Interact.">
        <title>Genome, transcriptome, and functional analyses of Penicillium expansum provide new insights into secondary metabolism and pathogenicity.</title>
        <authorList>
            <person name="Ballester A.R."/>
            <person name="Marcet-Houben M."/>
            <person name="Levin E."/>
            <person name="Sela N."/>
            <person name="Selma-Lazaro C."/>
            <person name="Carmona L."/>
            <person name="Wisniewski M."/>
            <person name="Droby S."/>
            <person name="Gonzalez-Candelas L."/>
            <person name="Gabaldon T."/>
        </authorList>
    </citation>
    <scope>NUCLEOTIDE SEQUENCE [LARGE SCALE GENOMIC DNA]</scope>
    <source>
        <strain evidence="10 11">MD-8</strain>
    </source>
</reference>
<feature type="domain" description="FAD-binding PCMH-type" evidence="9">
    <location>
        <begin position="587"/>
        <end position="771"/>
    </location>
</feature>
<organism evidence="10 11">
    <name type="scientific">Penicillium expansum</name>
    <name type="common">Blue mold rot fungus</name>
    <dbReference type="NCBI Taxonomy" id="27334"/>
    <lineage>
        <taxon>Eukaryota</taxon>
        <taxon>Fungi</taxon>
        <taxon>Dikarya</taxon>
        <taxon>Ascomycota</taxon>
        <taxon>Pezizomycotina</taxon>
        <taxon>Eurotiomycetes</taxon>
        <taxon>Eurotiomycetidae</taxon>
        <taxon>Eurotiales</taxon>
        <taxon>Aspergillaceae</taxon>
        <taxon>Penicillium</taxon>
    </lineage>
</organism>
<dbReference type="GO" id="GO:0008202">
    <property type="term" value="P:steroid metabolic process"/>
    <property type="evidence" value="ECO:0007669"/>
    <property type="project" value="TreeGrafter"/>
</dbReference>
<evidence type="ECO:0000256" key="5">
    <source>
        <dbReference type="ARBA" id="ARBA00023002"/>
    </source>
</evidence>
<dbReference type="SUPFAM" id="SSF56176">
    <property type="entry name" value="FAD-binding/transporter-associated domain-like"/>
    <property type="match status" value="1"/>
</dbReference>
<dbReference type="EMBL" id="JQFZ01000089">
    <property type="protein sequence ID" value="KGO59886.1"/>
    <property type="molecule type" value="Genomic_DNA"/>
</dbReference>
<dbReference type="HOGENOM" id="CLU_009085_0_0_1"/>
<dbReference type="Pfam" id="PF01565">
    <property type="entry name" value="FAD_binding_4"/>
    <property type="match status" value="1"/>
</dbReference>
<evidence type="ECO:0000256" key="3">
    <source>
        <dbReference type="ARBA" id="ARBA00022692"/>
    </source>
</evidence>
<comment type="subcellular location">
    <subcellularLocation>
        <location evidence="1">Membrane</location>
        <topology evidence="1">Single-pass membrane protein</topology>
    </subcellularLocation>
</comment>
<dbReference type="STRING" id="27334.A0A0A2JYH6"/>
<name>A0A0A2JYH6_PENEN</name>
<dbReference type="InterPro" id="IPR036318">
    <property type="entry name" value="FAD-bd_PCMH-like_sf"/>
</dbReference>
<dbReference type="InterPro" id="IPR016166">
    <property type="entry name" value="FAD-bd_PCMH"/>
</dbReference>
<feature type="region of interest" description="Disordered" evidence="7">
    <location>
        <begin position="479"/>
        <end position="503"/>
    </location>
</feature>
<gene>
    <name evidence="10" type="ORF">PEX2_054640</name>
</gene>
<dbReference type="PhylomeDB" id="A0A0A2JYH6"/>
<dbReference type="Gene3D" id="3.30.465.10">
    <property type="match status" value="1"/>
</dbReference>
<dbReference type="AlphaFoldDB" id="A0A0A2JYH6"/>
<dbReference type="GO" id="GO:0000246">
    <property type="term" value="F:Delta24(24-1) sterol reductase activity"/>
    <property type="evidence" value="ECO:0007669"/>
    <property type="project" value="TreeGrafter"/>
</dbReference>
<dbReference type="GO" id="GO:0016020">
    <property type="term" value="C:membrane"/>
    <property type="evidence" value="ECO:0007669"/>
    <property type="project" value="UniProtKB-SubCell"/>
</dbReference>
<evidence type="ECO:0000256" key="8">
    <source>
        <dbReference type="SAM" id="Phobius"/>
    </source>
</evidence>
<dbReference type="InterPro" id="IPR016169">
    <property type="entry name" value="FAD-bd_PCMH_sub2"/>
</dbReference>
<keyword evidence="3 8" id="KW-0812">Transmembrane</keyword>
<evidence type="ECO:0000256" key="1">
    <source>
        <dbReference type="ARBA" id="ARBA00004167"/>
    </source>
</evidence>
<dbReference type="PANTHER" id="PTHR10801">
    <property type="entry name" value="24-DEHYDROCHOLESTEROL REDUCTASE"/>
    <property type="match status" value="1"/>
</dbReference>
<evidence type="ECO:0000259" key="9">
    <source>
        <dbReference type="PROSITE" id="PS51387"/>
    </source>
</evidence>
<protein>
    <recommendedName>
        <fullName evidence="2">Delta(24)-sterol reductase</fullName>
        <ecNumber evidence="2">1.3.1.72</ecNumber>
    </recommendedName>
</protein>
<dbReference type="RefSeq" id="XP_016600989.1">
    <property type="nucleotide sequence ID" value="XM_016742738.1"/>
</dbReference>
<dbReference type="GO" id="GO:0005737">
    <property type="term" value="C:cytoplasm"/>
    <property type="evidence" value="ECO:0007669"/>
    <property type="project" value="TreeGrafter"/>
</dbReference>
<dbReference type="GO" id="GO:0050614">
    <property type="term" value="F:Delta24-sterol reductase activity"/>
    <property type="evidence" value="ECO:0007669"/>
    <property type="project" value="UniProtKB-EC"/>
</dbReference>
<proteinExistence type="predicted"/>
<sequence>MGQTPVLDQFLGSLQELVQKRDGAKVQDFLQLEPPLSDIYQRMISELRQNYAPGSKTDTELLQRCEPLVPRSKGGSWTAFPTFVKLYLIFLRDMNTDNLLETYNQLKALLNQCVLALGDSQMGVVVLPTVLYLSKVLAKLAMGLDRRPDLIAHIRRMEGLADQDESIEKVTLVEKSANVVREAFIKCLTDRTGTPGPTGKPEGKRIGIYLMANLCLKLLFQCGKLRNAEQMFASISAQSPPLAYFPASQRVTYLYYLGRYLFANNLFFPARIALQAAYDQCHRQAISQRHLILSYLIPCNIILGRFPSQALLQRSEAQGLAAHFQPLCRLIVRGDYLAFRQHLFFGSPTAQWFARKGILFTLRNRCEILVWRSFARKVFMYGGSYGGPQAQAQKGPPPVLNLKKLVVATRWLQAQHASSGNGPSRALVAPNLYGSQVVSEPTDLDYAHLQGADGRASPATDQEILGKYGDFLAPDGFYTEEGRSQPNLPGQLVDGDPEENYGDYELDPYAYDHDDRSEAEISMMQEIESIFASLITQGLMGGYLLHREPRFAVPGAKIKGILPTGFPNVWQTISARESHDSSVPGWVQPRAPTLAGAAGGAVQEISARVADFHSRQQPFRIYHGATNSTRPSNRSLSNTVSTEPLTRVLEIDISRCTAIVEPNVSMSALVAATQAHGLVPLVVVEFPNISVGGGFSGTSGESSSFREGFFDHTVNWIEMVLADGQVVKAYNDRVEASSELADKHSDLFWGTASSFGTLGVVTLLEIRLKKSQPLVELKYYVNSNMNDAVRTFKEASADPSTEYLDGIVYARDKIVVCAGRQIEQNSNLKLRHFTRRQDDWFYLHVERIAQSKISNISDRESSLHMPDAVDHIPLADYLFRYDRGGFWVARYAFHYFCVPFTFLTRWFLNRFMHTQVMYHALHVSGLARRYIIQDVGVPMSTAAEFLEWLDRPENFGQYPLWLCPLPPGSAGGLEGESVDDAKGVNMEAHRTQLLNFGIWGPAATTDQAGFVAQNRQLEHKVHSLGGKKWLYAHTYYTEDEFWTIYNKPGYDSLRTKYHAQHLPSLYEKVRVRESDLPGPHRGDFENGWKGSVKRALWDVWPFCGLYGVYKAWRGGDYLLQKEISKRKVD</sequence>
<dbReference type="GO" id="GO:0071949">
    <property type="term" value="F:FAD binding"/>
    <property type="evidence" value="ECO:0007669"/>
    <property type="project" value="InterPro"/>
</dbReference>
<evidence type="ECO:0000313" key="11">
    <source>
        <dbReference type="Proteomes" id="UP000030143"/>
    </source>
</evidence>
<keyword evidence="6 8" id="KW-0472">Membrane</keyword>
<dbReference type="InterPro" id="IPR040165">
    <property type="entry name" value="Diminuto-like"/>
</dbReference>
<dbReference type="SMART" id="SM00753">
    <property type="entry name" value="PAM"/>
    <property type="match status" value="1"/>
</dbReference>
<keyword evidence="4 8" id="KW-1133">Transmembrane helix</keyword>
<dbReference type="VEuPathDB" id="FungiDB:PEXP_039980"/>
<evidence type="ECO:0000313" key="10">
    <source>
        <dbReference type="EMBL" id="KGO59886.1"/>
    </source>
</evidence>